<dbReference type="InterPro" id="IPR001356">
    <property type="entry name" value="HD"/>
</dbReference>
<evidence type="ECO:0000259" key="8">
    <source>
        <dbReference type="PROSITE" id="PS50071"/>
    </source>
</evidence>
<dbReference type="InterPro" id="IPR009057">
    <property type="entry name" value="Homeodomain-like_sf"/>
</dbReference>
<feature type="DNA-binding region" description="Homeobox" evidence="5">
    <location>
        <begin position="286"/>
        <end position="345"/>
    </location>
</feature>
<dbReference type="GO" id="GO:0005634">
    <property type="term" value="C:nucleus"/>
    <property type="evidence" value="ECO:0007669"/>
    <property type="project" value="UniProtKB-SubCell"/>
</dbReference>
<dbReference type="GO" id="GO:0003677">
    <property type="term" value="F:DNA binding"/>
    <property type="evidence" value="ECO:0007669"/>
    <property type="project" value="UniProtKB-UniRule"/>
</dbReference>
<keyword evidence="10" id="KW-1185">Reference proteome</keyword>
<feature type="region of interest" description="Disordered" evidence="7">
    <location>
        <begin position="146"/>
        <end position="178"/>
    </location>
</feature>
<dbReference type="PROSITE" id="PS50071">
    <property type="entry name" value="HOMEOBOX_2"/>
    <property type="match status" value="1"/>
</dbReference>
<evidence type="ECO:0000256" key="6">
    <source>
        <dbReference type="RuleBase" id="RU000682"/>
    </source>
</evidence>
<name>A0A8J5HYI8_ZINOF</name>
<evidence type="ECO:0000256" key="7">
    <source>
        <dbReference type="SAM" id="MobiDB-lite"/>
    </source>
</evidence>
<dbReference type="SUPFAM" id="SSF46689">
    <property type="entry name" value="Homeodomain-like"/>
    <property type="match status" value="1"/>
</dbReference>
<evidence type="ECO:0000256" key="5">
    <source>
        <dbReference type="PROSITE-ProRule" id="PRU00108"/>
    </source>
</evidence>
<feature type="domain" description="Homeobox" evidence="8">
    <location>
        <begin position="284"/>
        <end position="344"/>
    </location>
</feature>
<evidence type="ECO:0000313" key="10">
    <source>
        <dbReference type="Proteomes" id="UP000734854"/>
    </source>
</evidence>
<reference evidence="9 10" key="1">
    <citation type="submission" date="2020-08" db="EMBL/GenBank/DDBJ databases">
        <title>Plant Genome Project.</title>
        <authorList>
            <person name="Zhang R.-G."/>
        </authorList>
    </citation>
    <scope>NUCLEOTIDE SEQUENCE [LARGE SCALE GENOMIC DNA]</scope>
    <source>
        <tissue evidence="9">Rhizome</tissue>
    </source>
</reference>
<protein>
    <recommendedName>
        <fullName evidence="8">Homeobox domain-containing protein</fullName>
    </recommendedName>
</protein>
<keyword evidence="4 5" id="KW-0539">Nucleus</keyword>
<dbReference type="GO" id="GO:0000981">
    <property type="term" value="F:DNA-binding transcription factor activity, RNA polymerase II-specific"/>
    <property type="evidence" value="ECO:0007669"/>
    <property type="project" value="TreeGrafter"/>
</dbReference>
<accession>A0A8J5HYI8</accession>
<dbReference type="PANTHER" id="PTHR15467:SF9">
    <property type="entry name" value="HOMEOBOX DOMAIN-CONTAINING PROTEIN"/>
    <property type="match status" value="1"/>
</dbReference>
<evidence type="ECO:0000256" key="4">
    <source>
        <dbReference type="ARBA" id="ARBA00023242"/>
    </source>
</evidence>
<dbReference type="SMART" id="SM00389">
    <property type="entry name" value="HOX"/>
    <property type="match status" value="1"/>
</dbReference>
<dbReference type="Pfam" id="PF00046">
    <property type="entry name" value="Homeodomain"/>
    <property type="match status" value="1"/>
</dbReference>
<dbReference type="PANTHER" id="PTHR15467">
    <property type="entry name" value="ZINC-FINGERS AND HOMEOBOXES RELATED"/>
    <property type="match status" value="1"/>
</dbReference>
<evidence type="ECO:0000313" key="9">
    <source>
        <dbReference type="EMBL" id="KAG6538901.1"/>
    </source>
</evidence>
<evidence type="ECO:0000256" key="1">
    <source>
        <dbReference type="ARBA" id="ARBA00004123"/>
    </source>
</evidence>
<keyword evidence="2 5" id="KW-0238">DNA-binding</keyword>
<keyword evidence="3 5" id="KW-0371">Homeobox</keyword>
<dbReference type="EMBL" id="JACMSC010000001">
    <property type="protein sequence ID" value="KAG6538901.1"/>
    <property type="molecule type" value="Genomic_DNA"/>
</dbReference>
<sequence length="361" mass="41066">MAAFASTPALTVRVSPASLCCRETSRAQHLVSVSFSFVSSASRLPRSSLRLVPFARPRRRSSSASIRREEGPPRQKNMAMPEASQTRMPNSEEDGDNIDEDALEALFAQLEEDLKNDNLLSDDFDDDDDITEEDMAMLEQELEEAFGDVEEDEISGISPGSESLDSEEDDDEERQPKLKNWQIRRLARALKIGRRKTSIKNLAAELGLERAFVLELLRDPPPNILLLSASLPDETIQTFDSSSRSPYDIRQTLEPESEPMESPLTTSVDVKSKPEKDLPVHVMQKRWLMQKRLKKVHIETLERVYSRTKRPTNAMISSIVHVTNLPWKRVSKWFEDKRLEDGVPIQRVPYRRSSSESISTN</sequence>
<comment type="subcellular location">
    <subcellularLocation>
        <location evidence="1 5 6">Nucleus</location>
    </subcellularLocation>
</comment>
<evidence type="ECO:0000256" key="2">
    <source>
        <dbReference type="ARBA" id="ARBA00023125"/>
    </source>
</evidence>
<dbReference type="AlphaFoldDB" id="A0A8J5HYI8"/>
<feature type="region of interest" description="Disordered" evidence="7">
    <location>
        <begin position="60"/>
        <end position="97"/>
    </location>
</feature>
<proteinExistence type="predicted"/>
<organism evidence="9 10">
    <name type="scientific">Zingiber officinale</name>
    <name type="common">Ginger</name>
    <name type="synonym">Amomum zingiber</name>
    <dbReference type="NCBI Taxonomy" id="94328"/>
    <lineage>
        <taxon>Eukaryota</taxon>
        <taxon>Viridiplantae</taxon>
        <taxon>Streptophyta</taxon>
        <taxon>Embryophyta</taxon>
        <taxon>Tracheophyta</taxon>
        <taxon>Spermatophyta</taxon>
        <taxon>Magnoliopsida</taxon>
        <taxon>Liliopsida</taxon>
        <taxon>Zingiberales</taxon>
        <taxon>Zingiberaceae</taxon>
        <taxon>Zingiber</taxon>
    </lineage>
</organism>
<dbReference type="Proteomes" id="UP000734854">
    <property type="component" value="Unassembled WGS sequence"/>
</dbReference>
<feature type="compositionally biased region" description="Acidic residues" evidence="7">
    <location>
        <begin position="164"/>
        <end position="173"/>
    </location>
</feature>
<comment type="caution">
    <text evidence="9">The sequence shown here is derived from an EMBL/GenBank/DDBJ whole genome shotgun (WGS) entry which is preliminary data.</text>
</comment>
<dbReference type="CDD" id="cd00086">
    <property type="entry name" value="homeodomain"/>
    <property type="match status" value="1"/>
</dbReference>
<evidence type="ECO:0000256" key="3">
    <source>
        <dbReference type="ARBA" id="ARBA00023155"/>
    </source>
</evidence>
<gene>
    <name evidence="9" type="ORF">ZIOFF_004053</name>
</gene>
<dbReference type="Gene3D" id="1.10.10.60">
    <property type="entry name" value="Homeodomain-like"/>
    <property type="match status" value="1"/>
</dbReference>